<evidence type="ECO:0000313" key="3">
    <source>
        <dbReference type="Proteomes" id="UP000319210"/>
    </source>
</evidence>
<dbReference type="EMBL" id="BJMM01000007">
    <property type="protein sequence ID" value="GEB49626.1"/>
    <property type="molecule type" value="Genomic_DNA"/>
</dbReference>
<evidence type="ECO:0000259" key="1">
    <source>
        <dbReference type="Pfam" id="PF05685"/>
    </source>
</evidence>
<dbReference type="Gene3D" id="3.90.1570.10">
    <property type="entry name" value="tt1808, chain A"/>
    <property type="match status" value="1"/>
</dbReference>
<dbReference type="AlphaFoldDB" id="A0A4Y3QW33"/>
<dbReference type="CDD" id="cd06260">
    <property type="entry name" value="DUF820-like"/>
    <property type="match status" value="1"/>
</dbReference>
<dbReference type="Pfam" id="PF05685">
    <property type="entry name" value="Uma2"/>
    <property type="match status" value="1"/>
</dbReference>
<sequence length="201" mass="22898">MAAEAPVHATEETWAFPPADGWTFDQVKDLDLPFDWELVDGKIVVRGQAVVLHNEMRDGIVHALRQARTKPFRVLAEQCVMLDERNVRKPDIIVYDPTGLDLSRVECVPVKNVALAVEVVSPGSRSDDRILKPALFAQAKVPYYWRVERTREDRAVVHEYWLNAETRSYFPAPPHPVHREKLATDHPYPVQLDLTELTAGL</sequence>
<protein>
    <recommendedName>
        <fullName evidence="1">Putative restriction endonuclease domain-containing protein</fullName>
    </recommendedName>
</protein>
<proteinExistence type="predicted"/>
<comment type="caution">
    <text evidence="2">The sequence shown here is derived from an EMBL/GenBank/DDBJ whole genome shotgun (WGS) entry which is preliminary data.</text>
</comment>
<gene>
    <name evidence="2" type="ORF">SCA03_21770</name>
</gene>
<dbReference type="InterPro" id="IPR008538">
    <property type="entry name" value="Uma2"/>
</dbReference>
<feature type="domain" description="Putative restriction endonuclease" evidence="1">
    <location>
        <begin position="34"/>
        <end position="152"/>
    </location>
</feature>
<dbReference type="SUPFAM" id="SSF52980">
    <property type="entry name" value="Restriction endonuclease-like"/>
    <property type="match status" value="1"/>
</dbReference>
<dbReference type="Proteomes" id="UP000319210">
    <property type="component" value="Unassembled WGS sequence"/>
</dbReference>
<keyword evidence="3" id="KW-1185">Reference proteome</keyword>
<accession>A0A4Y3QW33</accession>
<dbReference type="InterPro" id="IPR011335">
    <property type="entry name" value="Restrct_endonuc-II-like"/>
</dbReference>
<name>A0A4Y3QW33_STRCI</name>
<dbReference type="PANTHER" id="PTHR35400">
    <property type="entry name" value="SLR1083 PROTEIN"/>
    <property type="match status" value="1"/>
</dbReference>
<evidence type="ECO:0000313" key="2">
    <source>
        <dbReference type="EMBL" id="GEB49626.1"/>
    </source>
</evidence>
<dbReference type="PANTHER" id="PTHR35400:SF3">
    <property type="entry name" value="SLL1072 PROTEIN"/>
    <property type="match status" value="1"/>
</dbReference>
<dbReference type="InterPro" id="IPR012296">
    <property type="entry name" value="Nuclease_put_TT1808"/>
</dbReference>
<organism evidence="2 3">
    <name type="scientific">Streptomyces cacaoi</name>
    <dbReference type="NCBI Taxonomy" id="1898"/>
    <lineage>
        <taxon>Bacteria</taxon>
        <taxon>Bacillati</taxon>
        <taxon>Actinomycetota</taxon>
        <taxon>Actinomycetes</taxon>
        <taxon>Kitasatosporales</taxon>
        <taxon>Streptomycetaceae</taxon>
        <taxon>Streptomyces</taxon>
    </lineage>
</organism>
<reference evidence="2 3" key="1">
    <citation type="submission" date="2019-06" db="EMBL/GenBank/DDBJ databases">
        <title>Whole genome shotgun sequence of Streptomyces cacaoi subsp. cacaoi NBRC 12748.</title>
        <authorList>
            <person name="Hosoyama A."/>
            <person name="Uohara A."/>
            <person name="Ohji S."/>
            <person name="Ichikawa N."/>
        </authorList>
    </citation>
    <scope>NUCLEOTIDE SEQUENCE [LARGE SCALE GENOMIC DNA]</scope>
    <source>
        <strain evidence="2 3">NBRC 12748</strain>
    </source>
</reference>